<keyword evidence="3" id="KW-1185">Reference proteome</keyword>
<sequence length="112" mass="11846">MPRQYPAPGATTPGGYPGRMREKTVQIDPDVPNWLLTKRGGRVLPIVTILCALIVVASIVAALAVGGGSITVITVIVVLAALGAVAWAVADLVWWTRGGRRTIVRLPRDPRG</sequence>
<gene>
    <name evidence="2" type="ORF">FFA01_04560</name>
</gene>
<keyword evidence="1" id="KW-0812">Transmembrane</keyword>
<evidence type="ECO:0008006" key="4">
    <source>
        <dbReference type="Google" id="ProtNLM"/>
    </source>
</evidence>
<reference evidence="2 3" key="1">
    <citation type="submission" date="2019-07" db="EMBL/GenBank/DDBJ databases">
        <title>Whole genome shotgun sequence of Frigoribacterium faeni NBRC 103066.</title>
        <authorList>
            <person name="Hosoyama A."/>
            <person name="Uohara A."/>
            <person name="Ohji S."/>
            <person name="Ichikawa N."/>
        </authorList>
    </citation>
    <scope>NUCLEOTIDE SEQUENCE [LARGE SCALE GENOMIC DNA]</scope>
    <source>
        <strain evidence="2 3">NBRC 103066</strain>
    </source>
</reference>
<evidence type="ECO:0000256" key="1">
    <source>
        <dbReference type="SAM" id="Phobius"/>
    </source>
</evidence>
<keyword evidence="1" id="KW-0472">Membrane</keyword>
<organism evidence="2 3">
    <name type="scientific">Frigoribacterium faeni</name>
    <dbReference type="NCBI Taxonomy" id="145483"/>
    <lineage>
        <taxon>Bacteria</taxon>
        <taxon>Bacillati</taxon>
        <taxon>Actinomycetota</taxon>
        <taxon>Actinomycetes</taxon>
        <taxon>Micrococcales</taxon>
        <taxon>Microbacteriaceae</taxon>
        <taxon>Frigoribacterium</taxon>
    </lineage>
</organism>
<accession>A0ABQ0UKY5</accession>
<evidence type="ECO:0000313" key="2">
    <source>
        <dbReference type="EMBL" id="GEK82147.1"/>
    </source>
</evidence>
<keyword evidence="1" id="KW-1133">Transmembrane helix</keyword>
<comment type="caution">
    <text evidence="2">The sequence shown here is derived from an EMBL/GenBank/DDBJ whole genome shotgun (WGS) entry which is preliminary data.</text>
</comment>
<feature type="transmembrane region" description="Helical" evidence="1">
    <location>
        <begin position="70"/>
        <end position="95"/>
    </location>
</feature>
<protein>
    <recommendedName>
        <fullName evidence="4">Integral membrane protein</fullName>
    </recommendedName>
</protein>
<dbReference type="Proteomes" id="UP000321154">
    <property type="component" value="Unassembled WGS sequence"/>
</dbReference>
<name>A0ABQ0UKY5_9MICO</name>
<proteinExistence type="predicted"/>
<evidence type="ECO:0000313" key="3">
    <source>
        <dbReference type="Proteomes" id="UP000321154"/>
    </source>
</evidence>
<feature type="transmembrane region" description="Helical" evidence="1">
    <location>
        <begin position="43"/>
        <end position="64"/>
    </location>
</feature>
<dbReference type="EMBL" id="BJUV01000003">
    <property type="protein sequence ID" value="GEK82147.1"/>
    <property type="molecule type" value="Genomic_DNA"/>
</dbReference>